<dbReference type="AlphaFoldDB" id="A0A0R0LAE4"/>
<organism evidence="1">
    <name type="scientific">Glycine max</name>
    <name type="common">Soybean</name>
    <name type="synonym">Glycine hispida</name>
    <dbReference type="NCBI Taxonomy" id="3847"/>
    <lineage>
        <taxon>Eukaryota</taxon>
        <taxon>Viridiplantae</taxon>
        <taxon>Streptophyta</taxon>
        <taxon>Embryophyta</taxon>
        <taxon>Tracheophyta</taxon>
        <taxon>Spermatophyta</taxon>
        <taxon>Magnoliopsida</taxon>
        <taxon>eudicotyledons</taxon>
        <taxon>Gunneridae</taxon>
        <taxon>Pentapetalae</taxon>
        <taxon>rosids</taxon>
        <taxon>fabids</taxon>
        <taxon>Fabales</taxon>
        <taxon>Fabaceae</taxon>
        <taxon>Papilionoideae</taxon>
        <taxon>50 kb inversion clade</taxon>
        <taxon>NPAAA clade</taxon>
        <taxon>indigoferoid/millettioid clade</taxon>
        <taxon>Phaseoleae</taxon>
        <taxon>Glycine</taxon>
        <taxon>Glycine subgen. Soja</taxon>
    </lineage>
</organism>
<dbReference type="InParanoid" id="A0A0R0LAE4"/>
<name>A0A0R0LAE4_SOYBN</name>
<gene>
    <name evidence="1" type="ORF">GLYMA_01G133700</name>
</gene>
<evidence type="ECO:0000313" key="2">
    <source>
        <dbReference type="EnsemblPlants" id="KRH76135"/>
    </source>
</evidence>
<dbReference type="Proteomes" id="UP000008827">
    <property type="component" value="Chromosome 1"/>
</dbReference>
<proteinExistence type="predicted"/>
<evidence type="ECO:0000313" key="1">
    <source>
        <dbReference type="EMBL" id="KRH76135.1"/>
    </source>
</evidence>
<accession>A0A0R0LAE4</accession>
<reference evidence="2" key="2">
    <citation type="submission" date="2018-02" db="UniProtKB">
        <authorList>
            <consortium name="EnsemblPlants"/>
        </authorList>
    </citation>
    <scope>IDENTIFICATION</scope>
    <source>
        <strain evidence="2">Williams 82</strain>
    </source>
</reference>
<protein>
    <submittedName>
        <fullName evidence="1 2">Uncharacterized protein</fullName>
    </submittedName>
</protein>
<reference evidence="1" key="3">
    <citation type="submission" date="2018-07" db="EMBL/GenBank/DDBJ databases">
        <title>WGS assembly of Glycine max.</title>
        <authorList>
            <person name="Schmutz J."/>
            <person name="Cannon S."/>
            <person name="Schlueter J."/>
            <person name="Ma J."/>
            <person name="Mitros T."/>
            <person name="Nelson W."/>
            <person name="Hyten D."/>
            <person name="Song Q."/>
            <person name="Thelen J."/>
            <person name="Cheng J."/>
            <person name="Xu D."/>
            <person name="Hellsten U."/>
            <person name="May G."/>
            <person name="Yu Y."/>
            <person name="Sakurai T."/>
            <person name="Umezawa T."/>
            <person name="Bhattacharyya M."/>
            <person name="Sandhu D."/>
            <person name="Valliyodan B."/>
            <person name="Lindquist E."/>
            <person name="Peto M."/>
            <person name="Grant D."/>
            <person name="Shu S."/>
            <person name="Goodstein D."/>
            <person name="Barry K."/>
            <person name="Futrell-Griggs M."/>
            <person name="Abernathy B."/>
            <person name="Du J."/>
            <person name="Tian Z."/>
            <person name="Zhu L."/>
            <person name="Gill N."/>
            <person name="Joshi T."/>
            <person name="Libault M."/>
            <person name="Sethuraman A."/>
            <person name="Zhang X."/>
            <person name="Shinozaki K."/>
            <person name="Nguyen H."/>
            <person name="Wing R."/>
            <person name="Cregan P."/>
            <person name="Specht J."/>
            <person name="Grimwood J."/>
            <person name="Rokhsar D."/>
            <person name="Stacey G."/>
            <person name="Shoemaker R."/>
            <person name="Jackson S."/>
        </authorList>
    </citation>
    <scope>NUCLEOTIDE SEQUENCE</scope>
    <source>
        <tissue evidence="1">Callus</tissue>
    </source>
</reference>
<dbReference type="EnsemblPlants" id="KRH76135">
    <property type="protein sequence ID" value="KRH76135"/>
    <property type="gene ID" value="GLYMA_01G133700"/>
</dbReference>
<evidence type="ECO:0000313" key="3">
    <source>
        <dbReference type="Proteomes" id="UP000008827"/>
    </source>
</evidence>
<dbReference type="EMBL" id="CM000834">
    <property type="protein sequence ID" value="KRH76135.1"/>
    <property type="molecule type" value="Genomic_DNA"/>
</dbReference>
<reference evidence="1 2" key="1">
    <citation type="journal article" date="2010" name="Nature">
        <title>Genome sequence of the palaeopolyploid soybean.</title>
        <authorList>
            <person name="Schmutz J."/>
            <person name="Cannon S.B."/>
            <person name="Schlueter J."/>
            <person name="Ma J."/>
            <person name="Mitros T."/>
            <person name="Nelson W."/>
            <person name="Hyten D.L."/>
            <person name="Song Q."/>
            <person name="Thelen J.J."/>
            <person name="Cheng J."/>
            <person name="Xu D."/>
            <person name="Hellsten U."/>
            <person name="May G.D."/>
            <person name="Yu Y."/>
            <person name="Sakurai T."/>
            <person name="Umezawa T."/>
            <person name="Bhattacharyya M.K."/>
            <person name="Sandhu D."/>
            <person name="Valliyodan B."/>
            <person name="Lindquist E."/>
            <person name="Peto M."/>
            <person name="Grant D."/>
            <person name="Shu S."/>
            <person name="Goodstein D."/>
            <person name="Barry K."/>
            <person name="Futrell-Griggs M."/>
            <person name="Abernathy B."/>
            <person name="Du J."/>
            <person name="Tian Z."/>
            <person name="Zhu L."/>
            <person name="Gill N."/>
            <person name="Joshi T."/>
            <person name="Libault M."/>
            <person name="Sethuraman A."/>
            <person name="Zhang X.-C."/>
            <person name="Shinozaki K."/>
            <person name="Nguyen H.T."/>
            <person name="Wing R.A."/>
            <person name="Cregan P."/>
            <person name="Specht J."/>
            <person name="Grimwood J."/>
            <person name="Rokhsar D."/>
            <person name="Stacey G."/>
            <person name="Shoemaker R.C."/>
            <person name="Jackson S.A."/>
        </authorList>
    </citation>
    <scope>NUCLEOTIDE SEQUENCE [LARGE SCALE GENOMIC DNA]</scope>
    <source>
        <strain evidence="2">cv. Williams 82</strain>
        <tissue evidence="1">Callus</tissue>
    </source>
</reference>
<dbReference type="Gramene" id="KRH76135">
    <property type="protein sequence ID" value="KRH76135"/>
    <property type="gene ID" value="GLYMA_01G133700"/>
</dbReference>
<keyword evidence="3" id="KW-1185">Reference proteome</keyword>
<sequence>MIFFTQDLLYPPPHYFSFSPFCTDSTIDSFSFFVTLCSHPIERWVKDYWIFISLEIPVMSPTFPTTISLQLNTIFATVIITLIYQGTKVPSIHASFR</sequence>